<evidence type="ECO:0000313" key="3">
    <source>
        <dbReference type="EMBL" id="USJ29449.1"/>
    </source>
</evidence>
<protein>
    <submittedName>
        <fullName evidence="2">Uncharacterized protein</fullName>
    </submittedName>
</protein>
<proteinExistence type="predicted"/>
<dbReference type="PROSITE" id="PS51257">
    <property type="entry name" value="PROKAR_LIPOPROTEIN"/>
    <property type="match status" value="1"/>
</dbReference>
<name>A0A9X1TTF5_9BACT</name>
<evidence type="ECO:0000256" key="1">
    <source>
        <dbReference type="SAM" id="Phobius"/>
    </source>
</evidence>
<keyword evidence="4" id="KW-1185">Reference proteome</keyword>
<dbReference type="AlphaFoldDB" id="A0A9X1TTF5"/>
<reference evidence="2" key="1">
    <citation type="submission" date="2022-01" db="EMBL/GenBank/DDBJ databases">
        <title>Novel species in genus Dyadobacter.</title>
        <authorList>
            <person name="Ma C."/>
        </authorList>
    </citation>
    <scope>NUCLEOTIDE SEQUENCE</scope>
    <source>
        <strain evidence="3">CY22</strain>
        <strain evidence="2">CY357</strain>
    </source>
</reference>
<dbReference type="Proteomes" id="UP001055420">
    <property type="component" value="Chromosome"/>
</dbReference>
<keyword evidence="1" id="KW-0812">Transmembrane</keyword>
<dbReference type="EMBL" id="CP098805">
    <property type="protein sequence ID" value="USJ29449.1"/>
    <property type="molecule type" value="Genomic_DNA"/>
</dbReference>
<evidence type="ECO:0000313" key="5">
    <source>
        <dbReference type="Proteomes" id="UP001139411"/>
    </source>
</evidence>
<dbReference type="Proteomes" id="UP001139411">
    <property type="component" value="Unassembled WGS sequence"/>
</dbReference>
<keyword evidence="1" id="KW-0472">Membrane</keyword>
<evidence type="ECO:0000313" key="4">
    <source>
        <dbReference type="Proteomes" id="UP001055420"/>
    </source>
</evidence>
<dbReference type="EMBL" id="JAKFFV010000010">
    <property type="protein sequence ID" value="MCF2500124.1"/>
    <property type="molecule type" value="Genomic_DNA"/>
</dbReference>
<keyword evidence="1" id="KW-1133">Transmembrane helix</keyword>
<sequence length="319" mass="36128">MKNVKLPPKKLFAVFFNLPSVIAIVLLLTTSACDKNLMQELPSSERSAAARLSSEALLTTSYEIEEYSATQILSKIPAENKEKAFIEIAAQPRLARQRVEFKLFADGAYEMTTTPLQPTKTALLPPVLQKKPYESVLAHKTVVQNNVVRFFDKDGKETGSAKLKPSRFDALARKVLTSTALNKDEVVNEIIGHPLVNEKYILTLAREKNASIKVNGIVTEIKFDLEAFGIESNEAAENLRKYSVQHYDFANKRMLGEKLYDKNGDKLLYRSTIFYRPVKEGNQMEKILSESYHEDPKTGIKTRQIKQAYYTDMKVNLNI</sequence>
<evidence type="ECO:0000313" key="2">
    <source>
        <dbReference type="EMBL" id="MCF2500124.1"/>
    </source>
</evidence>
<organism evidence="2 5">
    <name type="scientific">Dyadobacter chenhuakuii</name>
    <dbReference type="NCBI Taxonomy" id="2909339"/>
    <lineage>
        <taxon>Bacteria</taxon>
        <taxon>Pseudomonadati</taxon>
        <taxon>Bacteroidota</taxon>
        <taxon>Cytophagia</taxon>
        <taxon>Cytophagales</taxon>
        <taxon>Spirosomataceae</taxon>
        <taxon>Dyadobacter</taxon>
    </lineage>
</organism>
<feature type="transmembrane region" description="Helical" evidence="1">
    <location>
        <begin position="12"/>
        <end position="32"/>
    </location>
</feature>
<accession>A0A9X1TTF5</accession>
<gene>
    <name evidence="2" type="ORF">L0661_17520</name>
    <name evidence="3" type="ORF">NFI80_16370</name>
</gene>
<dbReference type="RefSeq" id="WP_235165248.1">
    <property type="nucleotide sequence ID" value="NZ_CP098805.1"/>
</dbReference>